<dbReference type="GO" id="GO:0030151">
    <property type="term" value="F:molybdenum ion binding"/>
    <property type="evidence" value="ECO:0007669"/>
    <property type="project" value="UniProtKB-UniRule"/>
</dbReference>
<dbReference type="GeneID" id="20342015"/>
<dbReference type="GO" id="GO:0008265">
    <property type="term" value="F:molybdenum cofactor sulfurtransferase activity"/>
    <property type="evidence" value="ECO:0007669"/>
    <property type="project" value="UniProtKB-UniRule"/>
</dbReference>
<proteinExistence type="inferred from homology"/>
<dbReference type="Gene3D" id="3.40.640.10">
    <property type="entry name" value="Type I PLP-dependent aspartate aminotransferase-like (Major domain)"/>
    <property type="match status" value="1"/>
</dbReference>
<evidence type="ECO:0000259" key="6">
    <source>
        <dbReference type="PROSITE" id="PS51340"/>
    </source>
</evidence>
<keyword evidence="1 4" id="KW-0808">Transferase</keyword>
<dbReference type="Gene3D" id="3.90.1150.10">
    <property type="entry name" value="Aspartate Aminotransferase, domain 1"/>
    <property type="match status" value="1"/>
</dbReference>
<keyword evidence="9" id="KW-1185">Reference proteome</keyword>
<dbReference type="Pfam" id="PF03473">
    <property type="entry name" value="MOSC"/>
    <property type="match status" value="1"/>
</dbReference>
<dbReference type="HAMAP" id="MF_03050">
    <property type="entry name" value="MOCOS"/>
    <property type="match status" value="1"/>
</dbReference>
<accession>J3NJX5</accession>
<dbReference type="InterPro" id="IPR028886">
    <property type="entry name" value="MoCo_sulfurase"/>
</dbReference>
<feature type="active site" evidence="4">
    <location>
        <position position="403"/>
    </location>
</feature>
<evidence type="ECO:0000256" key="2">
    <source>
        <dbReference type="ARBA" id="ARBA00022898"/>
    </source>
</evidence>
<evidence type="ECO:0000256" key="1">
    <source>
        <dbReference type="ARBA" id="ARBA00022679"/>
    </source>
</evidence>
<sequence>MATAEAPGARYNADVERLIKSEFPMLRDSVYLDHAGTTLYPVSLLNDFSRDLTSNLYGNPHSASSSSQRSTSRIEDVRLRALQFLGADPAQFDLVFTANATSATKLVAEAFRALPGGFRYIYHQSSHTSLVGVREEAQSSCCLEDSAVEPLLSNPSTAPACQDDQAYSTLFAYSAQSNFDGSRSPLSWAGGVRRALSSGGMKVFTLLDAASLVSSSQLDLGGSEDAPDFVVLSFYKIFGFPDLGALLIRKQAQDVFDSRRYFGGGTVDMVVSIKEQWHAPKTHFLYERLEDGTLPIHSIVALDVAMTVHYRLYGSMSAVASHTTFLAQRLHAGLESLRHETTDSPVCIMYSSRPEVQPGGSTASSGPIVAFNIRNASGAWLSLVEFEKLAILRKIHVRTGGVCNPGGIAAALQLEPWEMKRNLSSGFRCGTDNDIMSGKPTGVIRASLGAMSTISDIDTFVEFVAEFFQDKTTLSTLLEIARPRAVASAEGGPQLFVHSLAIFPIKSCGAYPIPAGVAWEIRPEGLAWDREWCLLHQGAGYALSQKRYPKMALIRPVVDFDRGVLRIRYCGELPQGVSGEISIPLSHDPSMFRDGSALSAPSRVGGDKVTAQYYTSDAVNTFFSTALGVPCVLARFPPGGHGSGGRRYAKARIQKHQEASHGMSEMVSSVAAAAYDLQERPAPPSPPDSDPDTRQRPILLSNESPILAINLASVRALNHEIEARGGVAVSSSAFRANVVLGAATAPSDARAGSDQREYQEDDWKTLRIGSQSFTMLGACRRCQMVCIDQETARKGDEPFATLSKTRRSEGKVFFGVHMALNNMPGSDHAMTRESQRPTIMVGDRVYINGT</sequence>
<evidence type="ECO:0000313" key="7">
    <source>
        <dbReference type="EMBL" id="EJT81579.1"/>
    </source>
</evidence>
<dbReference type="InterPro" id="IPR015422">
    <property type="entry name" value="PyrdxlP-dep_Trfase_small"/>
</dbReference>
<comment type="similarity">
    <text evidence="4">Belongs to the class-V pyridoxal-phosphate-dependent aminotransferase family. MOCOS subfamily.</text>
</comment>
<protein>
    <recommendedName>
        <fullName evidence="4">Molybdenum cofactor sulfurase</fullName>
        <shortName evidence="4">MCS</shortName>
        <shortName evidence="4">MOS</shortName>
        <shortName evidence="4">MoCo sulfurase</shortName>
        <ecNumber evidence="4">2.8.1.9</ecNumber>
    </recommendedName>
    <alternativeName>
        <fullName evidence="4">Molybdenum cofactor sulfurtransferase</fullName>
    </alternativeName>
</protein>
<evidence type="ECO:0000256" key="3">
    <source>
        <dbReference type="ARBA" id="ARBA00023150"/>
    </source>
</evidence>
<dbReference type="GO" id="GO:0030170">
    <property type="term" value="F:pyridoxal phosphate binding"/>
    <property type="evidence" value="ECO:0007669"/>
    <property type="project" value="UniProtKB-UniRule"/>
</dbReference>
<gene>
    <name evidence="8" type="primary">20342015</name>
    <name evidence="4" type="synonym">hxB</name>
    <name evidence="7" type="ORF">GGTG_01557</name>
</gene>
<dbReference type="PROSITE" id="PS51340">
    <property type="entry name" value="MOSC"/>
    <property type="match status" value="1"/>
</dbReference>
<reference evidence="8" key="5">
    <citation type="submission" date="2018-04" db="UniProtKB">
        <authorList>
            <consortium name="EnsemblFungi"/>
        </authorList>
    </citation>
    <scope>IDENTIFICATION</scope>
    <source>
        <strain evidence="8">R3-111a-1</strain>
    </source>
</reference>
<evidence type="ECO:0000256" key="5">
    <source>
        <dbReference type="SAM" id="MobiDB-lite"/>
    </source>
</evidence>
<reference evidence="8" key="4">
    <citation type="journal article" date="2015" name="G3 (Bethesda)">
        <title>Genome sequences of three phytopathogenic species of the Magnaporthaceae family of fungi.</title>
        <authorList>
            <person name="Okagaki L.H."/>
            <person name="Nunes C.C."/>
            <person name="Sailsbery J."/>
            <person name="Clay B."/>
            <person name="Brown D."/>
            <person name="John T."/>
            <person name="Oh Y."/>
            <person name="Young N."/>
            <person name="Fitzgerald M."/>
            <person name="Haas B.J."/>
            <person name="Zeng Q."/>
            <person name="Young S."/>
            <person name="Adiconis X."/>
            <person name="Fan L."/>
            <person name="Levin J.Z."/>
            <person name="Mitchell T.K."/>
            <person name="Okubara P.A."/>
            <person name="Farman M.L."/>
            <person name="Kohn L.M."/>
            <person name="Birren B."/>
            <person name="Ma L.-J."/>
            <person name="Dean R.A."/>
        </authorList>
    </citation>
    <scope>NUCLEOTIDE SEQUENCE</scope>
    <source>
        <strain evidence="8">R3-111a-1</strain>
    </source>
</reference>
<dbReference type="InterPro" id="IPR015421">
    <property type="entry name" value="PyrdxlP-dep_Trfase_major"/>
</dbReference>
<dbReference type="EMBL" id="GL385395">
    <property type="protein sequence ID" value="EJT81579.1"/>
    <property type="molecule type" value="Genomic_DNA"/>
</dbReference>
<dbReference type="GO" id="GO:0006777">
    <property type="term" value="P:Mo-molybdopterin cofactor biosynthetic process"/>
    <property type="evidence" value="ECO:0007669"/>
    <property type="project" value="UniProtKB-UniRule"/>
</dbReference>
<feature type="modified residue" description="N6-(pyridoxal phosphate)lysine" evidence="4">
    <location>
        <position position="236"/>
    </location>
</feature>
<dbReference type="OrthoDB" id="10264306at2759"/>
<reference evidence="7" key="2">
    <citation type="submission" date="2010-07" db="EMBL/GenBank/DDBJ databases">
        <authorList>
            <consortium name="The Broad Institute Genome Sequencing Platform"/>
            <consortium name="Broad Institute Genome Sequencing Center for Infectious Disease"/>
            <person name="Ma L.-J."/>
            <person name="Dead R."/>
            <person name="Young S."/>
            <person name="Zeng Q."/>
            <person name="Koehrsen M."/>
            <person name="Alvarado L."/>
            <person name="Berlin A."/>
            <person name="Chapman S.B."/>
            <person name="Chen Z."/>
            <person name="Freedman E."/>
            <person name="Gellesch M."/>
            <person name="Goldberg J."/>
            <person name="Griggs A."/>
            <person name="Gujja S."/>
            <person name="Heilman E.R."/>
            <person name="Heiman D."/>
            <person name="Hepburn T."/>
            <person name="Howarth C."/>
            <person name="Jen D."/>
            <person name="Larson L."/>
            <person name="Mehta T."/>
            <person name="Neiman D."/>
            <person name="Pearson M."/>
            <person name="Roberts A."/>
            <person name="Saif S."/>
            <person name="Shea T."/>
            <person name="Shenoy N."/>
            <person name="Sisk P."/>
            <person name="Stolte C."/>
            <person name="Sykes S."/>
            <person name="Walk T."/>
            <person name="White J."/>
            <person name="Yandava C."/>
            <person name="Haas B."/>
            <person name="Nusbaum C."/>
            <person name="Birren B."/>
        </authorList>
    </citation>
    <scope>NUCLEOTIDE SEQUENCE</scope>
    <source>
        <strain evidence="7">R3-111a-1</strain>
    </source>
</reference>
<feature type="region of interest" description="Disordered" evidence="5">
    <location>
        <begin position="678"/>
        <end position="697"/>
    </location>
</feature>
<dbReference type="InterPro" id="IPR000192">
    <property type="entry name" value="Aminotrans_V_dom"/>
</dbReference>
<dbReference type="InterPro" id="IPR015424">
    <property type="entry name" value="PyrdxlP-dep_Trfase"/>
</dbReference>
<reference evidence="9" key="1">
    <citation type="submission" date="2010-07" db="EMBL/GenBank/DDBJ databases">
        <title>The genome sequence of Gaeumannomyces graminis var. tritici strain R3-111a-1.</title>
        <authorList>
            <consortium name="The Broad Institute Genome Sequencing Platform"/>
            <person name="Ma L.-J."/>
            <person name="Dead R."/>
            <person name="Young S."/>
            <person name="Zeng Q."/>
            <person name="Koehrsen M."/>
            <person name="Alvarado L."/>
            <person name="Berlin A."/>
            <person name="Chapman S.B."/>
            <person name="Chen Z."/>
            <person name="Freedman E."/>
            <person name="Gellesch M."/>
            <person name="Goldberg J."/>
            <person name="Griggs A."/>
            <person name="Gujja S."/>
            <person name="Heilman E.R."/>
            <person name="Heiman D."/>
            <person name="Hepburn T."/>
            <person name="Howarth C."/>
            <person name="Jen D."/>
            <person name="Larson L."/>
            <person name="Mehta T."/>
            <person name="Neiman D."/>
            <person name="Pearson M."/>
            <person name="Roberts A."/>
            <person name="Saif S."/>
            <person name="Shea T."/>
            <person name="Shenoy N."/>
            <person name="Sisk P."/>
            <person name="Stolte C."/>
            <person name="Sykes S."/>
            <person name="Walk T."/>
            <person name="White J."/>
            <person name="Yandava C."/>
            <person name="Haas B."/>
            <person name="Nusbaum C."/>
            <person name="Birren B."/>
        </authorList>
    </citation>
    <scope>NUCLEOTIDE SEQUENCE [LARGE SCALE GENOMIC DNA]</scope>
    <source>
        <strain evidence="9">R3-111a-1</strain>
    </source>
</reference>
<dbReference type="EC" id="2.8.1.9" evidence="4"/>
<dbReference type="RefSeq" id="XP_009217588.1">
    <property type="nucleotide sequence ID" value="XM_009219324.1"/>
</dbReference>
<dbReference type="VEuPathDB" id="FungiDB:GGTG_01557"/>
<dbReference type="SUPFAM" id="SSF53383">
    <property type="entry name" value="PLP-dependent transferases"/>
    <property type="match status" value="1"/>
</dbReference>
<keyword evidence="2 4" id="KW-0663">Pyridoxal phosphate</keyword>
<dbReference type="PANTHER" id="PTHR14237">
    <property type="entry name" value="MOLYBDOPTERIN COFACTOR SULFURASE MOSC"/>
    <property type="match status" value="1"/>
</dbReference>
<dbReference type="Pfam" id="PF00266">
    <property type="entry name" value="Aminotran_5"/>
    <property type="match status" value="1"/>
</dbReference>
<evidence type="ECO:0000256" key="4">
    <source>
        <dbReference type="HAMAP-Rule" id="MF_03050"/>
    </source>
</evidence>
<reference evidence="7" key="3">
    <citation type="submission" date="2010-09" db="EMBL/GenBank/DDBJ databases">
        <title>Annotation of Gaeumannomyces graminis var. tritici R3-111a-1.</title>
        <authorList>
            <consortium name="The Broad Institute Genome Sequencing Platform"/>
            <person name="Ma L.-J."/>
            <person name="Dead R."/>
            <person name="Young S.K."/>
            <person name="Zeng Q."/>
            <person name="Gargeya S."/>
            <person name="Fitzgerald M."/>
            <person name="Haas B."/>
            <person name="Abouelleil A."/>
            <person name="Alvarado L."/>
            <person name="Arachchi H.M."/>
            <person name="Berlin A."/>
            <person name="Brown A."/>
            <person name="Chapman S.B."/>
            <person name="Chen Z."/>
            <person name="Dunbar C."/>
            <person name="Freedman E."/>
            <person name="Gearin G."/>
            <person name="Gellesch M."/>
            <person name="Goldberg J."/>
            <person name="Griggs A."/>
            <person name="Gujja S."/>
            <person name="Heiman D."/>
            <person name="Howarth C."/>
            <person name="Larson L."/>
            <person name="Lui A."/>
            <person name="MacDonald P.J.P."/>
            <person name="Mehta T."/>
            <person name="Montmayeur A."/>
            <person name="Murphy C."/>
            <person name="Neiman D."/>
            <person name="Pearson M."/>
            <person name="Priest M."/>
            <person name="Roberts A."/>
            <person name="Saif S."/>
            <person name="Shea T."/>
            <person name="Shenoy N."/>
            <person name="Sisk P."/>
            <person name="Stolte C."/>
            <person name="Sykes S."/>
            <person name="Yandava C."/>
            <person name="Wortman J."/>
            <person name="Nusbaum C."/>
            <person name="Birren B."/>
        </authorList>
    </citation>
    <scope>NUCLEOTIDE SEQUENCE</scope>
    <source>
        <strain evidence="7">R3-111a-1</strain>
    </source>
</reference>
<comment type="cofactor">
    <cofactor evidence="4">
        <name>pyridoxal 5'-phosphate</name>
        <dbReference type="ChEBI" id="CHEBI:597326"/>
    </cofactor>
</comment>
<name>J3NJX5_GAET3</name>
<dbReference type="STRING" id="644352.J3NJX5"/>
<dbReference type="InterPro" id="IPR005302">
    <property type="entry name" value="MoCF_Sase_C"/>
</dbReference>
<organism evidence="7">
    <name type="scientific">Gaeumannomyces tritici (strain R3-111a-1)</name>
    <name type="common">Wheat and barley take-all root rot fungus</name>
    <name type="synonym">Gaeumannomyces graminis var. tritici</name>
    <dbReference type="NCBI Taxonomy" id="644352"/>
    <lineage>
        <taxon>Eukaryota</taxon>
        <taxon>Fungi</taxon>
        <taxon>Dikarya</taxon>
        <taxon>Ascomycota</taxon>
        <taxon>Pezizomycotina</taxon>
        <taxon>Sordariomycetes</taxon>
        <taxon>Sordariomycetidae</taxon>
        <taxon>Magnaporthales</taxon>
        <taxon>Magnaporthaceae</taxon>
        <taxon>Gaeumannomyces</taxon>
    </lineage>
</organism>
<dbReference type="GO" id="GO:0016829">
    <property type="term" value="F:lyase activity"/>
    <property type="evidence" value="ECO:0007669"/>
    <property type="project" value="UniProtKB-UniRule"/>
</dbReference>
<dbReference type="InterPro" id="IPR005303">
    <property type="entry name" value="MOCOS_middle"/>
</dbReference>
<dbReference type="EnsemblFungi" id="EJT81579">
    <property type="protein sequence ID" value="EJT81579"/>
    <property type="gene ID" value="GGTG_01557"/>
</dbReference>
<comment type="function">
    <text evidence="4">Sulfurates the molybdenum cofactor. Sulfation of molybdenum is essential for xanthine dehydrogenase (XDH) and aldehyde oxidase (ADO) enzymes in which molybdenum cofactor is liganded by 1 oxygen and 1 sulfur atom in active form.</text>
</comment>
<comment type="catalytic activity">
    <reaction evidence="4">
        <text>Mo-molybdopterin + L-cysteine + AH2 = thio-Mo-molybdopterin + L-alanine + A + H2O</text>
        <dbReference type="Rhea" id="RHEA:42636"/>
        <dbReference type="ChEBI" id="CHEBI:13193"/>
        <dbReference type="ChEBI" id="CHEBI:15377"/>
        <dbReference type="ChEBI" id="CHEBI:17499"/>
        <dbReference type="ChEBI" id="CHEBI:35235"/>
        <dbReference type="ChEBI" id="CHEBI:57972"/>
        <dbReference type="ChEBI" id="CHEBI:71302"/>
        <dbReference type="ChEBI" id="CHEBI:82685"/>
        <dbReference type="EC" id="2.8.1.9"/>
    </reaction>
</comment>
<feature type="region of interest" description="Disordered" evidence="5">
    <location>
        <begin position="640"/>
        <end position="665"/>
    </location>
</feature>
<evidence type="ECO:0000313" key="9">
    <source>
        <dbReference type="Proteomes" id="UP000006039"/>
    </source>
</evidence>
<dbReference type="AlphaFoldDB" id="J3NJX5"/>
<keyword evidence="3 4" id="KW-0501">Molybdenum cofactor biosynthesis</keyword>
<evidence type="ECO:0000313" key="8">
    <source>
        <dbReference type="EnsemblFungi" id="EJT81579"/>
    </source>
</evidence>
<dbReference type="SUPFAM" id="SSF141673">
    <property type="entry name" value="MOSC N-terminal domain-like"/>
    <property type="match status" value="1"/>
</dbReference>
<feature type="domain" description="MOSC" evidence="6">
    <location>
        <begin position="680"/>
        <end position="848"/>
    </location>
</feature>
<dbReference type="PANTHER" id="PTHR14237:SF80">
    <property type="entry name" value="MOLYBDENUM COFACTOR SULFURASE"/>
    <property type="match status" value="1"/>
</dbReference>
<dbReference type="Proteomes" id="UP000006039">
    <property type="component" value="Unassembled WGS sequence"/>
</dbReference>
<dbReference type="Pfam" id="PF03476">
    <property type="entry name" value="MOSC_N"/>
    <property type="match status" value="1"/>
</dbReference>
<dbReference type="eggNOG" id="KOG2142">
    <property type="taxonomic scope" value="Eukaryota"/>
</dbReference>
<dbReference type="HOGENOM" id="CLU_010913_0_0_1"/>